<comment type="similarity">
    <text evidence="1 2">Belongs to the metallophosphoesterase superfamily. YfcE family.</text>
</comment>
<evidence type="ECO:0000313" key="4">
    <source>
        <dbReference type="EMBL" id="MBP1961694.1"/>
    </source>
</evidence>
<name>A0ABS4HSV8_9BACL</name>
<organism evidence="4 5">
    <name type="scientific">Paenibacillus aceris</name>
    <dbReference type="NCBI Taxonomy" id="869555"/>
    <lineage>
        <taxon>Bacteria</taxon>
        <taxon>Bacillati</taxon>
        <taxon>Bacillota</taxon>
        <taxon>Bacilli</taxon>
        <taxon>Bacillales</taxon>
        <taxon>Paenibacillaceae</taxon>
        <taxon>Paenibacillus</taxon>
    </lineage>
</organism>
<protein>
    <recommendedName>
        <fullName evidence="2">Phosphoesterase</fullName>
        <ecNumber evidence="2">3.1.4.-</ecNumber>
    </recommendedName>
</protein>
<dbReference type="Proteomes" id="UP001519344">
    <property type="component" value="Unassembled WGS sequence"/>
</dbReference>
<evidence type="ECO:0000259" key="3">
    <source>
        <dbReference type="Pfam" id="PF12850"/>
    </source>
</evidence>
<dbReference type="Pfam" id="PF12850">
    <property type="entry name" value="Metallophos_2"/>
    <property type="match status" value="1"/>
</dbReference>
<dbReference type="EC" id="3.1.4.-" evidence="2"/>
<evidence type="ECO:0000313" key="5">
    <source>
        <dbReference type="Proteomes" id="UP001519344"/>
    </source>
</evidence>
<evidence type="ECO:0000256" key="1">
    <source>
        <dbReference type="ARBA" id="ARBA00008950"/>
    </source>
</evidence>
<keyword evidence="5" id="KW-1185">Reference proteome</keyword>
<comment type="cofactor">
    <cofactor evidence="2">
        <name>a divalent metal cation</name>
        <dbReference type="ChEBI" id="CHEBI:60240"/>
    </cofactor>
</comment>
<accession>A0ABS4HSV8</accession>
<dbReference type="InterPro" id="IPR024654">
    <property type="entry name" value="Calcineurin-like_PHP_lpxH"/>
</dbReference>
<reference evidence="4 5" key="1">
    <citation type="submission" date="2021-03" db="EMBL/GenBank/DDBJ databases">
        <title>Genomic Encyclopedia of Type Strains, Phase IV (KMG-IV): sequencing the most valuable type-strain genomes for metagenomic binning, comparative biology and taxonomic classification.</title>
        <authorList>
            <person name="Goeker M."/>
        </authorList>
    </citation>
    <scope>NUCLEOTIDE SEQUENCE [LARGE SCALE GENOMIC DNA]</scope>
    <source>
        <strain evidence="4 5">DSM 24950</strain>
    </source>
</reference>
<dbReference type="NCBIfam" id="TIGR00040">
    <property type="entry name" value="yfcE"/>
    <property type="match status" value="1"/>
</dbReference>
<proteinExistence type="inferred from homology"/>
<comment type="caution">
    <text evidence="4">The sequence shown here is derived from an EMBL/GenBank/DDBJ whole genome shotgun (WGS) entry which is preliminary data.</text>
</comment>
<evidence type="ECO:0000256" key="2">
    <source>
        <dbReference type="RuleBase" id="RU362039"/>
    </source>
</evidence>
<dbReference type="SUPFAM" id="SSF56300">
    <property type="entry name" value="Metallo-dependent phosphatases"/>
    <property type="match status" value="1"/>
</dbReference>
<dbReference type="InterPro" id="IPR029052">
    <property type="entry name" value="Metallo-depent_PP-like"/>
</dbReference>
<feature type="domain" description="Calcineurin-like phosphoesterase" evidence="3">
    <location>
        <begin position="10"/>
        <end position="160"/>
    </location>
</feature>
<dbReference type="PANTHER" id="PTHR11124">
    <property type="entry name" value="VACUOLAR SORTING PROTEIN VPS29"/>
    <property type="match status" value="1"/>
</dbReference>
<keyword evidence="2" id="KW-0479">Metal-binding</keyword>
<dbReference type="EMBL" id="JAGGKV010000002">
    <property type="protein sequence ID" value="MBP1961694.1"/>
    <property type="molecule type" value="Genomic_DNA"/>
</dbReference>
<dbReference type="InterPro" id="IPR000979">
    <property type="entry name" value="Phosphodiesterase_MJ0936/Vps29"/>
</dbReference>
<sequence length="174" mass="19438">MMKQKGVILMRIGVISDTHLSASVQKLPDALVAGLQGVDLILHAGDWVSEHVVELVEQIAPCEAVAGNNDGHAIIERFGLKKIVNVGKFRIGLIHGDGFRKTTEERAREAFRDEQPDIVIFGHSHIPFKQTIQGMLMFNPGSPTDKRRQPQYSYGIIELGDSIQSEHYYYDSKI</sequence>
<gene>
    <name evidence="4" type="ORF">J2Z65_000892</name>
</gene>
<dbReference type="Gene3D" id="3.60.21.10">
    <property type="match status" value="1"/>
</dbReference>